<comment type="caution">
    <text evidence="4">The sequence shown here is derived from an EMBL/GenBank/DDBJ whole genome shotgun (WGS) entry which is preliminary data.</text>
</comment>
<evidence type="ECO:0000256" key="2">
    <source>
        <dbReference type="SAM" id="Coils"/>
    </source>
</evidence>
<protein>
    <recommendedName>
        <fullName evidence="3">B box-type domain-containing protein</fullName>
    </recommendedName>
</protein>
<dbReference type="PROSITE" id="PS50119">
    <property type="entry name" value="ZF_BBOX"/>
    <property type="match status" value="1"/>
</dbReference>
<keyword evidence="5" id="KW-1185">Reference proteome</keyword>
<dbReference type="AlphaFoldDB" id="A0A9D4DVI8"/>
<dbReference type="OrthoDB" id="6105656at2759"/>
<organism evidence="4 5">
    <name type="scientific">Dreissena polymorpha</name>
    <name type="common">Zebra mussel</name>
    <name type="synonym">Mytilus polymorpha</name>
    <dbReference type="NCBI Taxonomy" id="45954"/>
    <lineage>
        <taxon>Eukaryota</taxon>
        <taxon>Metazoa</taxon>
        <taxon>Spiralia</taxon>
        <taxon>Lophotrochozoa</taxon>
        <taxon>Mollusca</taxon>
        <taxon>Bivalvia</taxon>
        <taxon>Autobranchia</taxon>
        <taxon>Heteroconchia</taxon>
        <taxon>Euheterodonta</taxon>
        <taxon>Imparidentia</taxon>
        <taxon>Neoheterodontei</taxon>
        <taxon>Myida</taxon>
        <taxon>Dreissenoidea</taxon>
        <taxon>Dreissenidae</taxon>
        <taxon>Dreissena</taxon>
    </lineage>
</organism>
<dbReference type="Gene3D" id="3.30.160.60">
    <property type="entry name" value="Classic Zinc Finger"/>
    <property type="match status" value="1"/>
</dbReference>
<dbReference type="Gene3D" id="2.120.10.30">
    <property type="entry name" value="TolB, C-terminal domain"/>
    <property type="match status" value="1"/>
</dbReference>
<dbReference type="InterPro" id="IPR011042">
    <property type="entry name" value="6-blade_b-propeller_TolB-like"/>
</dbReference>
<evidence type="ECO:0000259" key="3">
    <source>
        <dbReference type="PROSITE" id="PS50119"/>
    </source>
</evidence>
<evidence type="ECO:0000313" key="4">
    <source>
        <dbReference type="EMBL" id="KAH3768852.1"/>
    </source>
</evidence>
<dbReference type="GO" id="GO:0008270">
    <property type="term" value="F:zinc ion binding"/>
    <property type="evidence" value="ECO:0007669"/>
    <property type="project" value="UniProtKB-KW"/>
</dbReference>
<keyword evidence="1" id="KW-0479">Metal-binding</keyword>
<dbReference type="Proteomes" id="UP000828390">
    <property type="component" value="Unassembled WGS sequence"/>
</dbReference>
<accession>A0A9D4DVI8</accession>
<reference evidence="4" key="2">
    <citation type="submission" date="2020-11" db="EMBL/GenBank/DDBJ databases">
        <authorList>
            <person name="McCartney M.A."/>
            <person name="Auch B."/>
            <person name="Kono T."/>
            <person name="Mallez S."/>
            <person name="Becker A."/>
            <person name="Gohl D.M."/>
            <person name="Silverstein K.A.T."/>
            <person name="Koren S."/>
            <person name="Bechman K.B."/>
            <person name="Herman A."/>
            <person name="Abrahante J.E."/>
            <person name="Garbe J."/>
        </authorList>
    </citation>
    <scope>NUCLEOTIDE SEQUENCE</scope>
    <source>
        <strain evidence="4">Duluth1</strain>
        <tissue evidence="4">Whole animal</tissue>
    </source>
</reference>
<proteinExistence type="predicted"/>
<feature type="domain" description="B box-type" evidence="3">
    <location>
        <begin position="16"/>
        <end position="52"/>
    </location>
</feature>
<evidence type="ECO:0000313" key="5">
    <source>
        <dbReference type="Proteomes" id="UP000828390"/>
    </source>
</evidence>
<feature type="coiled-coil region" evidence="2">
    <location>
        <begin position="122"/>
        <end position="159"/>
    </location>
</feature>
<dbReference type="InterPro" id="IPR000315">
    <property type="entry name" value="Znf_B-box"/>
</dbReference>
<dbReference type="SUPFAM" id="SSF101898">
    <property type="entry name" value="NHL repeat"/>
    <property type="match status" value="1"/>
</dbReference>
<keyword evidence="2" id="KW-0175">Coiled coil</keyword>
<dbReference type="EMBL" id="JAIWYP010000009">
    <property type="protein sequence ID" value="KAH3768852.1"/>
    <property type="molecule type" value="Genomic_DNA"/>
</dbReference>
<reference evidence="4" key="1">
    <citation type="journal article" date="2019" name="bioRxiv">
        <title>The Genome of the Zebra Mussel, Dreissena polymorpha: A Resource for Invasive Species Research.</title>
        <authorList>
            <person name="McCartney M.A."/>
            <person name="Auch B."/>
            <person name="Kono T."/>
            <person name="Mallez S."/>
            <person name="Zhang Y."/>
            <person name="Obille A."/>
            <person name="Becker A."/>
            <person name="Abrahante J.E."/>
            <person name="Garbe J."/>
            <person name="Badalamenti J.P."/>
            <person name="Herman A."/>
            <person name="Mangelson H."/>
            <person name="Liachko I."/>
            <person name="Sullivan S."/>
            <person name="Sone E.D."/>
            <person name="Koren S."/>
            <person name="Silverstein K.A.T."/>
            <person name="Beckman K.B."/>
            <person name="Gohl D.M."/>
        </authorList>
    </citation>
    <scope>NUCLEOTIDE SEQUENCE</scope>
    <source>
        <strain evidence="4">Duluth1</strain>
        <tissue evidence="4">Whole animal</tissue>
    </source>
</reference>
<keyword evidence="1" id="KW-0862">Zinc</keyword>
<sequence length="521" mass="59736">MATNSLSPVAKRQRMDRDYMCLECQKLSIEESAEIYCEQCKNYYCTRCARYHLQINPLHVTCGKEEIGLFQTCEKHKDGQLTQVCNNHSQLCCTICLVDHRLCGDKKNISESLKKLLNLRQLQDILDKIRILQDNEQQREQQRLKVNELRQEINACITQFENNPLTDSSGQEQTITDVRLKIDSLLLITNFETSLERTHDPLIKLDVPHRIDIVNILMYQKKLNTILNLEQLHVDDSQTCLDTMQQSKIILKDYFPDLVFTYINFANIILSDNYFFSYNISSICTFPDGRIIVADGGQLNVKLLDNQYNIVSLCVTSACPRKMCRITTSKVAVTVGAHRPNINEVQIIEIRNGQLKMVRNFNLQYKCIGIAYHKGHLYVASGTALYTHTLNGNLVRMLYEDRSGNQTVFGCALSPNGDRIYIINNSHHKLITLDQNDTVLFEFTDPGLHLPCDVHVTYGGQVLICGREPCTIIQVDREGKKKLTAFKDQLFLPLSVCYNSHRNSIIVGQESEIKIIEFKVQ</sequence>
<evidence type="ECO:0000256" key="1">
    <source>
        <dbReference type="PROSITE-ProRule" id="PRU00024"/>
    </source>
</evidence>
<keyword evidence="1" id="KW-0863">Zinc-finger</keyword>
<gene>
    <name evidence="4" type="ORF">DPMN_170068</name>
</gene>
<name>A0A9D4DVI8_DREPO</name>